<dbReference type="Proteomes" id="UP000018958">
    <property type="component" value="Unassembled WGS sequence"/>
</dbReference>
<organism evidence="2 3">
    <name type="scientific">Phytophthora nicotianae CJ01A1</name>
    <dbReference type="NCBI Taxonomy" id="1317063"/>
    <lineage>
        <taxon>Eukaryota</taxon>
        <taxon>Sar</taxon>
        <taxon>Stramenopiles</taxon>
        <taxon>Oomycota</taxon>
        <taxon>Peronosporomycetes</taxon>
        <taxon>Peronosporales</taxon>
        <taxon>Peronosporaceae</taxon>
        <taxon>Phytophthora</taxon>
    </lineage>
</organism>
<sequence>MPSDLPARELHPSLFASFGLWPNAASLGAAQHTGELSPPPSGTEPAAPTTTPTILLLPQPSRLPSPAASSSPSTVVETPESAGAAARAATKRKTKAKSKGKAKEEAKCQVKRVKWTNKMVGELLRLRFSDGHVKCRLVGADTKTKKGLAWQYFASVLSQELGMVLNHDQVSLKYRKLKCIYRKEKREQKKTGNAARISEMGEGLWVILNDVFGGRVGISGEVLLDSAIDEDDGEDVEGGGAQATEEVLKQKPAPVAQLATALQGGMEAIASSLGARSAAEDQLRALTSAIQQQHEDTRRFQEMQFQLLRELLAQRQLKVELSVVFVINC</sequence>
<protein>
    <recommendedName>
        <fullName evidence="4">Myb/SANT-like domain-containing protein</fullName>
    </recommendedName>
</protein>
<evidence type="ECO:0000313" key="3">
    <source>
        <dbReference type="Proteomes" id="UP000018958"/>
    </source>
</evidence>
<feature type="region of interest" description="Disordered" evidence="1">
    <location>
        <begin position="29"/>
        <end position="103"/>
    </location>
</feature>
<accession>W2X231</accession>
<evidence type="ECO:0008006" key="4">
    <source>
        <dbReference type="Google" id="ProtNLM"/>
    </source>
</evidence>
<proteinExistence type="predicted"/>
<evidence type="ECO:0000313" key="2">
    <source>
        <dbReference type="EMBL" id="ETP15934.1"/>
    </source>
</evidence>
<gene>
    <name evidence="2" type="ORF">F441_09414</name>
</gene>
<dbReference type="AlphaFoldDB" id="W2X231"/>
<dbReference type="EMBL" id="ANIX01001908">
    <property type="protein sequence ID" value="ETP15934.1"/>
    <property type="molecule type" value="Genomic_DNA"/>
</dbReference>
<reference evidence="2 3" key="1">
    <citation type="submission" date="2013-11" db="EMBL/GenBank/DDBJ databases">
        <title>The Genome Sequence of Phytophthora parasitica CJ01A1.</title>
        <authorList>
            <consortium name="The Broad Institute Genomics Platform"/>
            <person name="Russ C."/>
            <person name="Tyler B."/>
            <person name="Panabieres F."/>
            <person name="Shan W."/>
            <person name="Tripathy S."/>
            <person name="Grunwald N."/>
            <person name="Machado M."/>
            <person name="Johnson C.S."/>
            <person name="Walker B."/>
            <person name="Young S.K."/>
            <person name="Zeng Q."/>
            <person name="Gargeya S."/>
            <person name="Fitzgerald M."/>
            <person name="Haas B."/>
            <person name="Abouelleil A."/>
            <person name="Allen A.W."/>
            <person name="Alvarado L."/>
            <person name="Arachchi H.M."/>
            <person name="Berlin A.M."/>
            <person name="Chapman S.B."/>
            <person name="Gainer-Dewar J."/>
            <person name="Goldberg J."/>
            <person name="Griggs A."/>
            <person name="Gujja S."/>
            <person name="Hansen M."/>
            <person name="Howarth C."/>
            <person name="Imamovic A."/>
            <person name="Ireland A."/>
            <person name="Larimer J."/>
            <person name="McCowan C."/>
            <person name="Murphy C."/>
            <person name="Pearson M."/>
            <person name="Poon T.W."/>
            <person name="Priest M."/>
            <person name="Roberts A."/>
            <person name="Saif S."/>
            <person name="Shea T."/>
            <person name="Sisk P."/>
            <person name="Sykes S."/>
            <person name="Wortman J."/>
            <person name="Nusbaum C."/>
            <person name="Birren B."/>
        </authorList>
    </citation>
    <scope>NUCLEOTIDE SEQUENCE [LARGE SCALE GENOMIC DNA]</scope>
    <source>
        <strain evidence="2 3">CJ01A1</strain>
    </source>
</reference>
<comment type="caution">
    <text evidence="2">The sequence shown here is derived from an EMBL/GenBank/DDBJ whole genome shotgun (WGS) entry which is preliminary data.</text>
</comment>
<name>W2X231_PHYNI</name>
<feature type="compositionally biased region" description="Low complexity" evidence="1">
    <location>
        <begin position="43"/>
        <end position="88"/>
    </location>
</feature>
<evidence type="ECO:0000256" key="1">
    <source>
        <dbReference type="SAM" id="MobiDB-lite"/>
    </source>
</evidence>
<feature type="compositionally biased region" description="Basic residues" evidence="1">
    <location>
        <begin position="89"/>
        <end position="100"/>
    </location>
</feature>
<dbReference type="OrthoDB" id="128978at2759"/>